<keyword evidence="4 8" id="KW-0808">Transferase</keyword>
<keyword evidence="3 8" id="KW-0328">Glycosyltransferase</keyword>
<dbReference type="GO" id="GO:0005737">
    <property type="term" value="C:cytoplasm"/>
    <property type="evidence" value="ECO:0007669"/>
    <property type="project" value="TreeGrafter"/>
</dbReference>
<evidence type="ECO:0000256" key="5">
    <source>
        <dbReference type="ARBA" id="ARBA00022692"/>
    </source>
</evidence>
<reference evidence="9 10" key="1">
    <citation type="journal article" date="2015" name="Nat. Commun.">
        <title>Lucilia cuprina genome unlocks parasitic fly biology to underpin future interventions.</title>
        <authorList>
            <person name="Anstead C.A."/>
            <person name="Korhonen P.K."/>
            <person name="Young N.D."/>
            <person name="Hall R.S."/>
            <person name="Jex A.R."/>
            <person name="Murali S.C."/>
            <person name="Hughes D.S."/>
            <person name="Lee S.F."/>
            <person name="Perry T."/>
            <person name="Stroehlein A.J."/>
            <person name="Ansell B.R."/>
            <person name="Breugelmans B."/>
            <person name="Hofmann A."/>
            <person name="Qu J."/>
            <person name="Dugan S."/>
            <person name="Lee S.L."/>
            <person name="Chao H."/>
            <person name="Dinh H."/>
            <person name="Han Y."/>
            <person name="Doddapaneni H.V."/>
            <person name="Worley K.C."/>
            <person name="Muzny D.M."/>
            <person name="Ioannidis P."/>
            <person name="Waterhouse R.M."/>
            <person name="Zdobnov E.M."/>
            <person name="James P.J."/>
            <person name="Bagnall N.H."/>
            <person name="Kotze A.C."/>
            <person name="Gibbs R.A."/>
            <person name="Richards S."/>
            <person name="Batterham P."/>
            <person name="Gasser R.B."/>
        </authorList>
    </citation>
    <scope>NUCLEOTIDE SEQUENCE [LARGE SCALE GENOMIC DNA]</scope>
    <source>
        <strain evidence="9 10">LS</strain>
        <tissue evidence="9">Full body</tissue>
    </source>
</reference>
<feature type="transmembrane region" description="Helical" evidence="8">
    <location>
        <begin position="12"/>
        <end position="32"/>
    </location>
</feature>
<keyword evidence="7 8" id="KW-0472">Membrane</keyword>
<dbReference type="EC" id="2.4.1.-" evidence="8"/>
<evidence type="ECO:0000256" key="8">
    <source>
        <dbReference type="RuleBase" id="RU366017"/>
    </source>
</evidence>
<comment type="caution">
    <text evidence="9">The sequence shown here is derived from an EMBL/GenBank/DDBJ whole genome shotgun (WGS) entry which is preliminary data.</text>
</comment>
<keyword evidence="5 8" id="KW-0812">Transmembrane</keyword>
<dbReference type="InterPro" id="IPR008166">
    <property type="entry name" value="Glyco_transf_92"/>
</dbReference>
<keyword evidence="10" id="KW-1185">Reference proteome</keyword>
<accession>A0A0L0CQ38</accession>
<dbReference type="GO" id="GO:0016757">
    <property type="term" value="F:glycosyltransferase activity"/>
    <property type="evidence" value="ECO:0007669"/>
    <property type="project" value="UniProtKB-UniRule"/>
</dbReference>
<dbReference type="Pfam" id="PF01697">
    <property type="entry name" value="Glyco_transf_92"/>
    <property type="match status" value="1"/>
</dbReference>
<evidence type="ECO:0000313" key="10">
    <source>
        <dbReference type="Proteomes" id="UP000037069"/>
    </source>
</evidence>
<evidence type="ECO:0000256" key="3">
    <source>
        <dbReference type="ARBA" id="ARBA00022676"/>
    </source>
</evidence>
<evidence type="ECO:0000256" key="7">
    <source>
        <dbReference type="ARBA" id="ARBA00023136"/>
    </source>
</evidence>
<proteinExistence type="inferred from homology"/>
<name>A0A0L0CQ38_LUCCU</name>
<dbReference type="PANTHER" id="PTHR21461">
    <property type="entry name" value="GLYCOSYLTRANSFERASE FAMILY 92 PROTEIN"/>
    <property type="match status" value="1"/>
</dbReference>
<keyword evidence="6 8" id="KW-1133">Transmembrane helix</keyword>
<dbReference type="OrthoDB" id="2526284at2759"/>
<comment type="similarity">
    <text evidence="2 8">Belongs to the glycosyltransferase 92 family.</text>
</comment>
<dbReference type="EMBL" id="JRES01000182">
    <property type="protein sequence ID" value="KNC33554.1"/>
    <property type="molecule type" value="Genomic_DNA"/>
</dbReference>
<organism evidence="9 10">
    <name type="scientific">Lucilia cuprina</name>
    <name type="common">Green bottle fly</name>
    <name type="synonym">Australian sheep blowfly</name>
    <dbReference type="NCBI Taxonomy" id="7375"/>
    <lineage>
        <taxon>Eukaryota</taxon>
        <taxon>Metazoa</taxon>
        <taxon>Ecdysozoa</taxon>
        <taxon>Arthropoda</taxon>
        <taxon>Hexapoda</taxon>
        <taxon>Insecta</taxon>
        <taxon>Pterygota</taxon>
        <taxon>Neoptera</taxon>
        <taxon>Endopterygota</taxon>
        <taxon>Diptera</taxon>
        <taxon>Brachycera</taxon>
        <taxon>Muscomorpha</taxon>
        <taxon>Oestroidea</taxon>
        <taxon>Calliphoridae</taxon>
        <taxon>Luciliinae</taxon>
        <taxon>Lucilia</taxon>
    </lineage>
</organism>
<gene>
    <name evidence="9" type="ORF">FF38_03838</name>
</gene>
<dbReference type="AlphaFoldDB" id="A0A0L0CQ38"/>
<evidence type="ECO:0000256" key="6">
    <source>
        <dbReference type="ARBA" id="ARBA00022989"/>
    </source>
</evidence>
<evidence type="ECO:0000256" key="1">
    <source>
        <dbReference type="ARBA" id="ARBA00004167"/>
    </source>
</evidence>
<sequence length="468" mass="53957">MIVQDTNRLQYIYFSLSAAIASALLILTYISLITEANEKLRDDIKTTQLSMTLIKPMSTAWNYNNTWRSIGHASMKHKIYSAYFDKRTEIIAHPSKNNLIAIGAIRVFAVLPLKFKEDISCILRSEDYILSEVKAEEVKALREHHDQKYAAFTIVCPLYKQHVANSKVYLPQAVAIQYKSNSLSHLSPTFISISYPRDMDQLFAQSKPAISVCVGPLQSNYSDVLRIVEFVELYRIMGATHFYFYNLDCTPDVQRVLTYYRDKGLADILDWNLRDHIDDLHYSGIVAQYNDCVYRANVVDNYRYAAIVDFDEILMPLKHNSLFHFLLQCDEGLTSAFIFRNVFFFKRDSDDRFSVPEKTINRGLYTQTKVRRNLEILPAYTRSKCIVNTRAIVEMGNHKVWRAAPGYADNVLHPTVGLLFHYRDKCLNCKAVLSLDYTARKYGSLIWDRVDDVCLNVFLNLKGVCPSN</sequence>
<dbReference type="OMA" id="FVQISYP"/>
<dbReference type="PANTHER" id="PTHR21461:SF1">
    <property type="entry name" value="GLYCOSYLTRANSFERASE FAMILY 92 PROTEIN"/>
    <property type="match status" value="1"/>
</dbReference>
<dbReference type="GO" id="GO:0016020">
    <property type="term" value="C:membrane"/>
    <property type="evidence" value="ECO:0007669"/>
    <property type="project" value="UniProtKB-SubCell"/>
</dbReference>
<evidence type="ECO:0000256" key="4">
    <source>
        <dbReference type="ARBA" id="ARBA00022679"/>
    </source>
</evidence>
<comment type="subcellular location">
    <subcellularLocation>
        <location evidence="1">Membrane</location>
        <topology evidence="1">Single-pass membrane protein</topology>
    </subcellularLocation>
</comment>
<dbReference type="Proteomes" id="UP000037069">
    <property type="component" value="Unassembled WGS sequence"/>
</dbReference>
<protein>
    <recommendedName>
        <fullName evidence="8">Glycosyltransferase family 92 protein</fullName>
        <ecNumber evidence="8">2.4.1.-</ecNumber>
    </recommendedName>
</protein>
<evidence type="ECO:0000313" key="9">
    <source>
        <dbReference type="EMBL" id="KNC33554.1"/>
    </source>
</evidence>
<evidence type="ECO:0000256" key="2">
    <source>
        <dbReference type="ARBA" id="ARBA00007647"/>
    </source>
</evidence>